<gene>
    <name evidence="1" type="ORF">HID58_040136</name>
</gene>
<accession>A0ABQ8B7C7</accession>
<evidence type="ECO:0000313" key="1">
    <source>
        <dbReference type="EMBL" id="KAH0900633.1"/>
    </source>
</evidence>
<dbReference type="Proteomes" id="UP000824890">
    <property type="component" value="Unassembled WGS sequence"/>
</dbReference>
<comment type="caution">
    <text evidence="1">The sequence shown here is derived from an EMBL/GenBank/DDBJ whole genome shotgun (WGS) entry which is preliminary data.</text>
</comment>
<sequence length="133" mass="15346">MVTFLTSNDSAGCLLRRRIGGTMMTSNSDTGFRQLTQMLLPPSTYKHQLLIPSLAHRYNHPFWSYRFVWVVRPAAENDPTRLRQSTNQTEPIDYLPEGFLDRTKDVELRENVKELKMKTAEEAVMKLSTPQAD</sequence>
<protein>
    <submittedName>
        <fullName evidence="1">Uncharacterized protein</fullName>
    </submittedName>
</protein>
<organism evidence="1 2">
    <name type="scientific">Brassica napus</name>
    <name type="common">Rape</name>
    <dbReference type="NCBI Taxonomy" id="3708"/>
    <lineage>
        <taxon>Eukaryota</taxon>
        <taxon>Viridiplantae</taxon>
        <taxon>Streptophyta</taxon>
        <taxon>Embryophyta</taxon>
        <taxon>Tracheophyta</taxon>
        <taxon>Spermatophyta</taxon>
        <taxon>Magnoliopsida</taxon>
        <taxon>eudicotyledons</taxon>
        <taxon>Gunneridae</taxon>
        <taxon>Pentapetalae</taxon>
        <taxon>rosids</taxon>
        <taxon>malvids</taxon>
        <taxon>Brassicales</taxon>
        <taxon>Brassicaceae</taxon>
        <taxon>Brassiceae</taxon>
        <taxon>Brassica</taxon>
    </lineage>
</organism>
<evidence type="ECO:0000313" key="2">
    <source>
        <dbReference type="Proteomes" id="UP000824890"/>
    </source>
</evidence>
<name>A0ABQ8B7C7_BRANA</name>
<keyword evidence="2" id="KW-1185">Reference proteome</keyword>
<reference evidence="1 2" key="1">
    <citation type="submission" date="2021-05" db="EMBL/GenBank/DDBJ databases">
        <title>Genome Assembly of Synthetic Allotetraploid Brassica napus Reveals Homoeologous Exchanges between Subgenomes.</title>
        <authorList>
            <person name="Davis J.T."/>
        </authorList>
    </citation>
    <scope>NUCLEOTIDE SEQUENCE [LARGE SCALE GENOMIC DNA]</scope>
    <source>
        <strain evidence="2">cv. Da-Ae</strain>
        <tissue evidence="1">Seedling</tissue>
    </source>
</reference>
<dbReference type="EMBL" id="JAGKQM010000011">
    <property type="protein sequence ID" value="KAH0900633.1"/>
    <property type="molecule type" value="Genomic_DNA"/>
</dbReference>
<proteinExistence type="predicted"/>